<protein>
    <submittedName>
        <fullName evidence="1">Uncharacterized protein</fullName>
    </submittedName>
</protein>
<proteinExistence type="predicted"/>
<name>A0AAE9NCJ0_9BRAD</name>
<gene>
    <name evidence="1" type="ORF">DCM83_29535</name>
</gene>
<evidence type="ECO:0000313" key="1">
    <source>
        <dbReference type="EMBL" id="UUO68947.1"/>
    </source>
</evidence>
<reference evidence="1" key="1">
    <citation type="submission" date="2018-04" db="EMBL/GenBank/DDBJ databases">
        <title>Genomes of Endosymbiotic and Endophytic Bradyrhizobium Publication status.</title>
        <authorList>
            <person name="Guha S."/>
            <person name="Jorrin B."/>
            <person name="Sarkar M."/>
            <person name="Poole P.S."/>
            <person name="DasGupta M."/>
        </authorList>
    </citation>
    <scope>NUCLEOTIDE SEQUENCE</scope>
    <source>
        <strain evidence="1">WBOS16</strain>
    </source>
</reference>
<sequence>MQPKAGSMSHRDIGIIGRLGLCHPAQTGAAISRLTYALRAKMRPNRSLMPPRRKRLVRKSNHGLDVFLFDLLG</sequence>
<dbReference type="Proteomes" id="UP001058872">
    <property type="component" value="Chromosome"/>
</dbReference>
<dbReference type="AlphaFoldDB" id="A0AAE9NCJ0"/>
<evidence type="ECO:0000313" key="2">
    <source>
        <dbReference type="Proteomes" id="UP001058872"/>
    </source>
</evidence>
<dbReference type="EMBL" id="CP028989">
    <property type="protein sequence ID" value="UUO68947.1"/>
    <property type="molecule type" value="Genomic_DNA"/>
</dbReference>
<accession>A0AAE9NCJ0</accession>
<organism evidence="1 2">
    <name type="scientific">Bradyrhizobium betae</name>
    <dbReference type="NCBI Taxonomy" id="244734"/>
    <lineage>
        <taxon>Bacteria</taxon>
        <taxon>Pseudomonadati</taxon>
        <taxon>Pseudomonadota</taxon>
        <taxon>Alphaproteobacteria</taxon>
        <taxon>Hyphomicrobiales</taxon>
        <taxon>Nitrobacteraceae</taxon>
        <taxon>Bradyrhizobium</taxon>
    </lineage>
</organism>